<keyword evidence="3" id="KW-1185">Reference proteome</keyword>
<sequence length="128" mass="13738">MNEIIQSISAKPSQSTFQDSGFSQPSRPHSSDVLQFNQLLQSSSTPSVSPIKSNEFSALNQLVGSAEEKYVAQTDHLKASVSKVQDAQDIRNLLIAQYEGANAAVGLQLASKVGSKSAEAFEGLIRQQ</sequence>
<proteinExistence type="predicted"/>
<gene>
    <name evidence="2" type="ORF">NQT62_03665</name>
</gene>
<dbReference type="Proteomes" id="UP001204142">
    <property type="component" value="Unassembled WGS sequence"/>
</dbReference>
<organism evidence="2 3">
    <name type="scientific">Limnobacter humi</name>
    <dbReference type="NCBI Taxonomy" id="1778671"/>
    <lineage>
        <taxon>Bacteria</taxon>
        <taxon>Pseudomonadati</taxon>
        <taxon>Pseudomonadota</taxon>
        <taxon>Betaproteobacteria</taxon>
        <taxon>Burkholderiales</taxon>
        <taxon>Burkholderiaceae</taxon>
        <taxon>Limnobacter</taxon>
    </lineage>
</organism>
<dbReference type="EMBL" id="JANIGO010000001">
    <property type="protein sequence ID" value="MCQ8895538.1"/>
    <property type="molecule type" value="Genomic_DNA"/>
</dbReference>
<evidence type="ECO:0008006" key="4">
    <source>
        <dbReference type="Google" id="ProtNLM"/>
    </source>
</evidence>
<evidence type="ECO:0000313" key="3">
    <source>
        <dbReference type="Proteomes" id="UP001204142"/>
    </source>
</evidence>
<feature type="region of interest" description="Disordered" evidence="1">
    <location>
        <begin position="1"/>
        <end position="30"/>
    </location>
</feature>
<evidence type="ECO:0000313" key="2">
    <source>
        <dbReference type="EMBL" id="MCQ8895538.1"/>
    </source>
</evidence>
<name>A0ABT1WF62_9BURK</name>
<accession>A0ABT1WF62</accession>
<reference evidence="2 3" key="1">
    <citation type="submission" date="2022-07" db="EMBL/GenBank/DDBJ databases">
        <authorList>
            <person name="Xamxidin M."/>
            <person name="Wu M."/>
        </authorList>
    </citation>
    <scope>NUCLEOTIDE SEQUENCE [LARGE SCALE GENOMIC DNA]</scope>
    <source>
        <strain evidence="2 3">NBRC 111650</strain>
    </source>
</reference>
<dbReference type="RefSeq" id="WP_256763217.1">
    <property type="nucleotide sequence ID" value="NZ_JANIGO010000001.1"/>
</dbReference>
<comment type="caution">
    <text evidence="2">The sequence shown here is derived from an EMBL/GenBank/DDBJ whole genome shotgun (WGS) entry which is preliminary data.</text>
</comment>
<protein>
    <recommendedName>
        <fullName evidence="4">Type III secretion protein</fullName>
    </recommendedName>
</protein>
<evidence type="ECO:0000256" key="1">
    <source>
        <dbReference type="SAM" id="MobiDB-lite"/>
    </source>
</evidence>